<dbReference type="Pfam" id="PF02633">
    <property type="entry name" value="Creatininase"/>
    <property type="match status" value="1"/>
</dbReference>
<dbReference type="EMBL" id="CP146275">
    <property type="protein sequence ID" value="WWT33224.1"/>
    <property type="molecule type" value="Genomic_DNA"/>
</dbReference>
<comment type="similarity">
    <text evidence="5">Belongs to the creatininase superfamily.</text>
</comment>
<keyword evidence="2" id="KW-0479">Metal-binding</keyword>
<sequence>MTTRKFELARMSYREAETAFKDNPVILIPMGSTEQHGPQTPTGDYRLANALSLDLAQRTGAISAPVIPFSEGAAARHFPGAVPLRRETLYNLVWDVCRSFTRFGLDHIMLVCGDHGNVPIMENLLRDFKDSQGVRLAMVEQYRWFTPEWLAEIYAQPSPPIGHGADPIMSLNMHLFPDDVRHDLVETEVKQDFQGLKPLGFTQMRFDKNMFYLPVDYNELSPNGVRGDASIASSEVGAQIWSGFLDRGVEIIERFKQVDTRCEPSSW</sequence>
<reference evidence="6 7" key="1">
    <citation type="submission" date="2024-02" db="EMBL/GenBank/DDBJ databases">
        <title>Complete genome sequence of Pelagibacterium nitratireducens ZH15.</title>
        <authorList>
            <person name="Zhao L.H."/>
        </authorList>
    </citation>
    <scope>NUCLEOTIDE SEQUENCE [LARGE SCALE GENOMIC DNA]</scope>
    <source>
        <strain evidence="6 7">ZH15</strain>
    </source>
</reference>
<keyword evidence="3" id="KW-0378">Hydrolase</keyword>
<keyword evidence="4" id="KW-0862">Zinc</keyword>
<dbReference type="RefSeq" id="WP_338608671.1">
    <property type="nucleotide sequence ID" value="NZ_CP146275.1"/>
</dbReference>
<accession>A0ABZ2I1M0</accession>
<dbReference type="Proteomes" id="UP001369958">
    <property type="component" value="Chromosome"/>
</dbReference>
<comment type="cofactor">
    <cofactor evidence="1">
        <name>Zn(2+)</name>
        <dbReference type="ChEBI" id="CHEBI:29105"/>
    </cofactor>
</comment>
<dbReference type="InterPro" id="IPR024087">
    <property type="entry name" value="Creatininase-like_sf"/>
</dbReference>
<dbReference type="PANTHER" id="PTHR35005:SF1">
    <property type="entry name" value="2-AMINO-5-FORMYLAMINO-6-RIBOSYLAMINOPYRIMIDIN-4(3H)-ONE 5'-MONOPHOSPHATE DEFORMYLASE"/>
    <property type="match status" value="1"/>
</dbReference>
<gene>
    <name evidence="6" type="ORF">V6617_01775</name>
</gene>
<evidence type="ECO:0000256" key="2">
    <source>
        <dbReference type="ARBA" id="ARBA00022723"/>
    </source>
</evidence>
<organism evidence="6 7">
    <name type="scientific">Pelagibacterium nitratireducens</name>
    <dbReference type="NCBI Taxonomy" id="1046114"/>
    <lineage>
        <taxon>Bacteria</taxon>
        <taxon>Pseudomonadati</taxon>
        <taxon>Pseudomonadota</taxon>
        <taxon>Alphaproteobacteria</taxon>
        <taxon>Hyphomicrobiales</taxon>
        <taxon>Devosiaceae</taxon>
        <taxon>Pelagibacterium</taxon>
    </lineage>
</organism>
<dbReference type="Gene3D" id="3.40.50.10310">
    <property type="entry name" value="Creatininase"/>
    <property type="match status" value="1"/>
</dbReference>
<keyword evidence="7" id="KW-1185">Reference proteome</keyword>
<name>A0ABZ2I1M0_9HYPH</name>
<dbReference type="SUPFAM" id="SSF102215">
    <property type="entry name" value="Creatininase"/>
    <property type="match status" value="1"/>
</dbReference>
<evidence type="ECO:0000313" key="6">
    <source>
        <dbReference type="EMBL" id="WWT33224.1"/>
    </source>
</evidence>
<protein>
    <submittedName>
        <fullName evidence="6">Creatininase family protein</fullName>
    </submittedName>
</protein>
<evidence type="ECO:0000256" key="5">
    <source>
        <dbReference type="ARBA" id="ARBA00024029"/>
    </source>
</evidence>
<dbReference type="InterPro" id="IPR003785">
    <property type="entry name" value="Creatininase/forma_Hydrolase"/>
</dbReference>
<proteinExistence type="inferred from homology"/>
<evidence type="ECO:0000256" key="4">
    <source>
        <dbReference type="ARBA" id="ARBA00022833"/>
    </source>
</evidence>
<evidence type="ECO:0000256" key="1">
    <source>
        <dbReference type="ARBA" id="ARBA00001947"/>
    </source>
</evidence>
<evidence type="ECO:0000256" key="3">
    <source>
        <dbReference type="ARBA" id="ARBA00022801"/>
    </source>
</evidence>
<evidence type="ECO:0000313" key="7">
    <source>
        <dbReference type="Proteomes" id="UP001369958"/>
    </source>
</evidence>
<dbReference type="PANTHER" id="PTHR35005">
    <property type="entry name" value="3-DEHYDRO-SCYLLO-INOSOSE HYDROLASE"/>
    <property type="match status" value="1"/>
</dbReference>